<sequence>MASLPFLRSALCTFLGFVGLVEASGAPQASDCDSPRAVELLQLDSALQFRGQTELFSVNSAQSRLPDCKREFGPFGHGHTRIQNSTSTSSSSYWYSVRGVDAGRSGYCPGAVGPFPLPAPAWSLEVPGLNFHQTPVIDDLLNIYTTSDNGTILSFSKDGQKRWEFQPKSIRCQNPSLFDGKLYTACANGQVVVLRMDTGEEVWSRQVFDGLPTDAYTVSATEDFLVIPMADTGLDFGGAWGVALLDRADGRLRWSYNVSTMAPKSYVINLDPCILNESIILSDTSGGVYRLSVEDGSEIWRVPGLDEGTFTLGGVACAGDMVFNGYSRADGSGGLRALSIDSGSLAWNRAFPKVVHNAPAIGRIHNHPSPAVIVGMGEPPGRPWPLPANITGKVVAVDAVSNEVIWTFEPPPWHHWGAAGSTFEQLCFPDLFSAATIDADGMVYINWSAAGITYALRDANADGIISLQDPREVSAADLGSAATGPPALAPGMIFVNTCRRPSAFF</sequence>
<dbReference type="PANTHER" id="PTHR34512">
    <property type="entry name" value="CELL SURFACE PROTEIN"/>
    <property type="match status" value="1"/>
</dbReference>
<feature type="domain" description="Pyrrolo-quinoline quinone repeat" evidence="2">
    <location>
        <begin position="121"/>
        <end position="207"/>
    </location>
</feature>
<organism evidence="3 4">
    <name type="scientific">Symbiodinium microadriaticum</name>
    <name type="common">Dinoflagellate</name>
    <name type="synonym">Zooxanthella microadriatica</name>
    <dbReference type="NCBI Taxonomy" id="2951"/>
    <lineage>
        <taxon>Eukaryota</taxon>
        <taxon>Sar</taxon>
        <taxon>Alveolata</taxon>
        <taxon>Dinophyceae</taxon>
        <taxon>Suessiales</taxon>
        <taxon>Symbiodiniaceae</taxon>
        <taxon>Symbiodinium</taxon>
    </lineage>
</organism>
<dbReference type="PANTHER" id="PTHR34512:SF30">
    <property type="entry name" value="OUTER MEMBRANE PROTEIN ASSEMBLY FACTOR BAMB"/>
    <property type="match status" value="1"/>
</dbReference>
<dbReference type="SMART" id="SM00564">
    <property type="entry name" value="PQQ"/>
    <property type="match status" value="5"/>
</dbReference>
<dbReference type="OMA" id="VECAPHV"/>
<keyword evidence="1" id="KW-0732">Signal</keyword>
<dbReference type="SUPFAM" id="SSF50998">
    <property type="entry name" value="Quinoprotein alcohol dehydrogenase-like"/>
    <property type="match status" value="1"/>
</dbReference>
<dbReference type="Proteomes" id="UP000186817">
    <property type="component" value="Unassembled WGS sequence"/>
</dbReference>
<protein>
    <submittedName>
        <fullName evidence="3">Serine/threonine-protein kinase AfsK</fullName>
    </submittedName>
</protein>
<evidence type="ECO:0000313" key="3">
    <source>
        <dbReference type="EMBL" id="OLP83972.1"/>
    </source>
</evidence>
<evidence type="ECO:0000259" key="2">
    <source>
        <dbReference type="Pfam" id="PF13360"/>
    </source>
</evidence>
<feature type="domain" description="Pyrrolo-quinoline quinone repeat" evidence="2">
    <location>
        <begin position="242"/>
        <end position="353"/>
    </location>
</feature>
<dbReference type="AlphaFoldDB" id="A0A1Q9CM30"/>
<dbReference type="Gene3D" id="2.130.10.10">
    <property type="entry name" value="YVTN repeat-like/Quinoprotein amine dehydrogenase"/>
    <property type="match status" value="1"/>
</dbReference>
<dbReference type="InterPro" id="IPR018391">
    <property type="entry name" value="PQQ_b-propeller_rpt"/>
</dbReference>
<keyword evidence="3" id="KW-0418">Kinase</keyword>
<dbReference type="OrthoDB" id="408177at2759"/>
<keyword evidence="4" id="KW-1185">Reference proteome</keyword>
<feature type="signal peptide" evidence="1">
    <location>
        <begin position="1"/>
        <end position="23"/>
    </location>
</feature>
<gene>
    <name evidence="3" type="primary">afsK</name>
    <name evidence="3" type="ORF">AK812_SmicGene35194</name>
</gene>
<dbReference type="Gene3D" id="2.140.10.10">
    <property type="entry name" value="Quinoprotein alcohol dehydrogenase-like superfamily"/>
    <property type="match status" value="1"/>
</dbReference>
<proteinExistence type="predicted"/>
<dbReference type="EMBL" id="LSRX01001077">
    <property type="protein sequence ID" value="OLP83972.1"/>
    <property type="molecule type" value="Genomic_DNA"/>
</dbReference>
<evidence type="ECO:0000313" key="4">
    <source>
        <dbReference type="Proteomes" id="UP000186817"/>
    </source>
</evidence>
<dbReference type="InterPro" id="IPR002372">
    <property type="entry name" value="PQQ_rpt_dom"/>
</dbReference>
<evidence type="ECO:0000256" key="1">
    <source>
        <dbReference type="SAM" id="SignalP"/>
    </source>
</evidence>
<dbReference type="Pfam" id="PF13360">
    <property type="entry name" value="PQQ_2"/>
    <property type="match status" value="2"/>
</dbReference>
<feature type="chain" id="PRO_5010254275" evidence="1">
    <location>
        <begin position="24"/>
        <end position="505"/>
    </location>
</feature>
<dbReference type="InterPro" id="IPR011047">
    <property type="entry name" value="Quinoprotein_ADH-like_sf"/>
</dbReference>
<dbReference type="InterPro" id="IPR015943">
    <property type="entry name" value="WD40/YVTN_repeat-like_dom_sf"/>
</dbReference>
<dbReference type="GO" id="GO:0016301">
    <property type="term" value="F:kinase activity"/>
    <property type="evidence" value="ECO:0007669"/>
    <property type="project" value="UniProtKB-KW"/>
</dbReference>
<accession>A0A1Q9CM30</accession>
<reference evidence="3 4" key="1">
    <citation type="submission" date="2016-02" db="EMBL/GenBank/DDBJ databases">
        <title>Genome analysis of coral dinoflagellate symbionts highlights evolutionary adaptations to a symbiotic lifestyle.</title>
        <authorList>
            <person name="Aranda M."/>
            <person name="Li Y."/>
            <person name="Liew Y.J."/>
            <person name="Baumgarten S."/>
            <person name="Simakov O."/>
            <person name="Wilson M."/>
            <person name="Piel J."/>
            <person name="Ashoor H."/>
            <person name="Bougouffa S."/>
            <person name="Bajic V.B."/>
            <person name="Ryu T."/>
            <person name="Ravasi T."/>
            <person name="Bayer T."/>
            <person name="Micklem G."/>
            <person name="Kim H."/>
            <person name="Bhak J."/>
            <person name="Lajeunesse T.C."/>
            <person name="Voolstra C.R."/>
        </authorList>
    </citation>
    <scope>NUCLEOTIDE SEQUENCE [LARGE SCALE GENOMIC DNA]</scope>
    <source>
        <strain evidence="3 4">CCMP2467</strain>
    </source>
</reference>
<name>A0A1Q9CM30_SYMMI</name>
<keyword evidence="3" id="KW-0808">Transferase</keyword>
<comment type="caution">
    <text evidence="3">The sequence shown here is derived from an EMBL/GenBank/DDBJ whole genome shotgun (WGS) entry which is preliminary data.</text>
</comment>